<keyword evidence="1" id="KW-0175">Coiled coil</keyword>
<feature type="coiled-coil region" evidence="1">
    <location>
        <begin position="123"/>
        <end position="150"/>
    </location>
</feature>
<accession>A0A9W5QWK1</accession>
<dbReference type="EMBL" id="AHEF01000039">
    <property type="protein sequence ID" value="EOP91377.1"/>
    <property type="molecule type" value="Genomic_DNA"/>
</dbReference>
<comment type="caution">
    <text evidence="3">The sequence shown here is derived from an EMBL/GenBank/DDBJ whole genome shotgun (WGS) entry which is preliminary data.</text>
</comment>
<feature type="region of interest" description="Disordered" evidence="2">
    <location>
        <begin position="189"/>
        <end position="241"/>
    </location>
</feature>
<proteinExistence type="predicted"/>
<name>A0A9W5QWK1_BACCE</name>
<evidence type="ECO:0000313" key="3">
    <source>
        <dbReference type="EMBL" id="EOP91377.1"/>
    </source>
</evidence>
<sequence length="241" mass="28929">MKGRKGPGRPSKYNNIETLNELKEQVLLYRKENPFQKIRPADMVRFSKELYNSRPEQYHFFNKDVWLSYGKSYINEINEPLRTKFFMEDEKLYEIPNVVDCVTKFKGDPEKIISLLSPIETMLHNSLRREEELINKVKELKSENEELKRQVWSYKDFVLQMAHHSYITEYQEKFGLKNIISPNANKRTNKAMKEQHPKDFLTTDSNKHVSNKEEQNKDKKHQTSLLKEFQNRRKQQRGNNK</sequence>
<feature type="compositionally biased region" description="Basic residues" evidence="2">
    <location>
        <begin position="232"/>
        <end position="241"/>
    </location>
</feature>
<evidence type="ECO:0000256" key="1">
    <source>
        <dbReference type="SAM" id="Coils"/>
    </source>
</evidence>
<evidence type="ECO:0000256" key="2">
    <source>
        <dbReference type="SAM" id="MobiDB-lite"/>
    </source>
</evidence>
<dbReference type="Proteomes" id="UP000014009">
    <property type="component" value="Unassembled WGS sequence"/>
</dbReference>
<feature type="compositionally biased region" description="Basic and acidic residues" evidence="2">
    <location>
        <begin position="191"/>
        <end position="217"/>
    </location>
</feature>
<dbReference type="AlphaFoldDB" id="A0A9W5QWK1"/>
<dbReference type="RefSeq" id="WP_016098193.1">
    <property type="nucleotide sequence ID" value="NZ_KB976537.1"/>
</dbReference>
<reference evidence="3 4" key="1">
    <citation type="submission" date="2012-12" db="EMBL/GenBank/DDBJ databases">
        <title>The Genome Sequence of Bacillus cereus HuB4-4.</title>
        <authorList>
            <consortium name="The Broad Institute Genome Sequencing Platform"/>
            <consortium name="The Broad Institute Genome Sequencing Center for Infectious Disease"/>
            <person name="Feldgarden M."/>
            <person name="Van der Auwera G.A."/>
            <person name="Mahillon J."/>
            <person name="Duprez V."/>
            <person name="Timmery S."/>
            <person name="Mattelet C."/>
            <person name="Dierick K."/>
            <person name="Sun M."/>
            <person name="Yu Z."/>
            <person name="Zhu L."/>
            <person name="Hu X."/>
            <person name="Shank E.B."/>
            <person name="Swiecicka I."/>
            <person name="Hansen B.M."/>
            <person name="Andrup L."/>
            <person name="Walker B."/>
            <person name="Young S.K."/>
            <person name="Zeng Q."/>
            <person name="Gargeya S."/>
            <person name="Fitzgerald M."/>
            <person name="Haas B."/>
            <person name="Abouelleil A."/>
            <person name="Alvarado L."/>
            <person name="Arachchi H.M."/>
            <person name="Berlin A.M."/>
            <person name="Chapman S.B."/>
            <person name="Dewar J."/>
            <person name="Goldberg J."/>
            <person name="Griggs A."/>
            <person name="Gujja S."/>
            <person name="Hansen M."/>
            <person name="Howarth C."/>
            <person name="Imamovic A."/>
            <person name="Larimer J."/>
            <person name="McCowan C."/>
            <person name="Murphy C."/>
            <person name="Neiman D."/>
            <person name="Pearson M."/>
            <person name="Priest M."/>
            <person name="Roberts A."/>
            <person name="Saif S."/>
            <person name="Shea T."/>
            <person name="Sisk P."/>
            <person name="Sykes S."/>
            <person name="Wortman J."/>
            <person name="Nusbaum C."/>
            <person name="Birren B."/>
        </authorList>
    </citation>
    <scope>NUCLEOTIDE SEQUENCE [LARGE SCALE GENOMIC DNA]</scope>
    <source>
        <strain evidence="3 4">HuB4-4</strain>
    </source>
</reference>
<evidence type="ECO:0000313" key="4">
    <source>
        <dbReference type="Proteomes" id="UP000014009"/>
    </source>
</evidence>
<gene>
    <name evidence="3" type="ORF">IGM_02023</name>
</gene>
<protein>
    <submittedName>
        <fullName evidence="3">Uncharacterized protein</fullName>
    </submittedName>
</protein>
<organism evidence="3 4">
    <name type="scientific">Bacillus cereus HuB4-4</name>
    <dbReference type="NCBI Taxonomy" id="1053211"/>
    <lineage>
        <taxon>Bacteria</taxon>
        <taxon>Bacillati</taxon>
        <taxon>Bacillota</taxon>
        <taxon>Bacilli</taxon>
        <taxon>Bacillales</taxon>
        <taxon>Bacillaceae</taxon>
        <taxon>Bacillus</taxon>
        <taxon>Bacillus cereus group</taxon>
    </lineage>
</organism>